<proteinExistence type="predicted"/>
<name>A0ABD3M221_9STRA</name>
<comment type="caution">
    <text evidence="2">The sequence shown here is derived from an EMBL/GenBank/DDBJ whole genome shotgun (WGS) entry which is preliminary data.</text>
</comment>
<evidence type="ECO:0000313" key="3">
    <source>
        <dbReference type="Proteomes" id="UP001530293"/>
    </source>
</evidence>
<evidence type="ECO:0000256" key="1">
    <source>
        <dbReference type="SAM" id="MobiDB-lite"/>
    </source>
</evidence>
<evidence type="ECO:0000313" key="2">
    <source>
        <dbReference type="EMBL" id="KAL3758044.1"/>
    </source>
</evidence>
<protein>
    <submittedName>
        <fullName evidence="2">Uncharacterized protein</fullName>
    </submittedName>
</protein>
<dbReference type="AlphaFoldDB" id="A0ABD3M221"/>
<dbReference type="Proteomes" id="UP001530293">
    <property type="component" value="Unassembled WGS sequence"/>
</dbReference>
<gene>
    <name evidence="2" type="ORF">ACHAWU_004435</name>
</gene>
<keyword evidence="3" id="KW-1185">Reference proteome</keyword>
<organism evidence="2 3">
    <name type="scientific">Discostella pseudostelligera</name>
    <dbReference type="NCBI Taxonomy" id="259834"/>
    <lineage>
        <taxon>Eukaryota</taxon>
        <taxon>Sar</taxon>
        <taxon>Stramenopiles</taxon>
        <taxon>Ochrophyta</taxon>
        <taxon>Bacillariophyta</taxon>
        <taxon>Coscinodiscophyceae</taxon>
        <taxon>Thalassiosirophycidae</taxon>
        <taxon>Stephanodiscales</taxon>
        <taxon>Stephanodiscaceae</taxon>
        <taxon>Discostella</taxon>
    </lineage>
</organism>
<sequence>MHLLADAAAAVYRLATADNIVPTHHGKSEESGRSDGSNNLQLPGSTRNNRQVDDGTMVEKSCGEGGGGERNATPTTIGTNTDGILI</sequence>
<accession>A0ABD3M221</accession>
<feature type="region of interest" description="Disordered" evidence="1">
    <location>
        <begin position="17"/>
        <end position="86"/>
    </location>
</feature>
<reference evidence="2 3" key="1">
    <citation type="submission" date="2024-10" db="EMBL/GenBank/DDBJ databases">
        <title>Updated reference genomes for cyclostephanoid diatoms.</title>
        <authorList>
            <person name="Roberts W.R."/>
            <person name="Alverson A.J."/>
        </authorList>
    </citation>
    <scope>NUCLEOTIDE SEQUENCE [LARGE SCALE GENOMIC DNA]</scope>
    <source>
        <strain evidence="2 3">AJA232-27</strain>
    </source>
</reference>
<feature type="compositionally biased region" description="Polar residues" evidence="1">
    <location>
        <begin position="72"/>
        <end position="86"/>
    </location>
</feature>
<dbReference type="EMBL" id="JALLBG020000243">
    <property type="protein sequence ID" value="KAL3758044.1"/>
    <property type="molecule type" value="Genomic_DNA"/>
</dbReference>
<feature type="compositionally biased region" description="Polar residues" evidence="1">
    <location>
        <begin position="34"/>
        <end position="49"/>
    </location>
</feature>